<evidence type="ECO:0000256" key="1">
    <source>
        <dbReference type="SAM" id="MobiDB-lite"/>
    </source>
</evidence>
<protein>
    <submittedName>
        <fullName evidence="2">Uncharacterized protein</fullName>
    </submittedName>
</protein>
<accession>A0A4U1JE24</accession>
<evidence type="ECO:0000313" key="3">
    <source>
        <dbReference type="Proteomes" id="UP000309215"/>
    </source>
</evidence>
<dbReference type="Proteomes" id="UP000309215">
    <property type="component" value="Unassembled WGS sequence"/>
</dbReference>
<proteinExistence type="predicted"/>
<sequence length="152" mass="17312">MTLTVEALFAQPDNQRVFRFLELRGPEDVRFFEAGTDGSPFDEGGQLFFHRYGRDCPDASRCSLSLYNLMAHERTARIFALHRGRFTVALRRGDPRHDDDPEEGLRGQTADGQVDLRALGPGWELFHGTDEVEEGAELFRRAYERAGRIGRP</sequence>
<name>A0A4U1JE24_9BACT</name>
<dbReference type="EMBL" id="SSMQ01000011">
    <property type="protein sequence ID" value="TKD09222.1"/>
    <property type="molecule type" value="Genomic_DNA"/>
</dbReference>
<dbReference type="AlphaFoldDB" id="A0A4U1JE24"/>
<feature type="compositionally biased region" description="Basic and acidic residues" evidence="1">
    <location>
        <begin position="91"/>
        <end position="105"/>
    </location>
</feature>
<dbReference type="OrthoDB" id="1123157at2"/>
<reference evidence="2 3" key="1">
    <citation type="submission" date="2019-04" db="EMBL/GenBank/DDBJ databases">
        <authorList>
            <person name="Li Y."/>
            <person name="Wang J."/>
        </authorList>
    </citation>
    <scope>NUCLEOTIDE SEQUENCE [LARGE SCALE GENOMIC DNA]</scope>
    <source>
        <strain evidence="2 3">DSM 14668</strain>
    </source>
</reference>
<feature type="region of interest" description="Disordered" evidence="1">
    <location>
        <begin position="91"/>
        <end position="110"/>
    </location>
</feature>
<comment type="caution">
    <text evidence="2">The sequence shown here is derived from an EMBL/GenBank/DDBJ whole genome shotgun (WGS) entry which is preliminary data.</text>
</comment>
<evidence type="ECO:0000313" key="2">
    <source>
        <dbReference type="EMBL" id="TKD09222.1"/>
    </source>
</evidence>
<keyword evidence="3" id="KW-1185">Reference proteome</keyword>
<gene>
    <name evidence="2" type="ORF">E8A74_13175</name>
</gene>
<dbReference type="RefSeq" id="WP_136929332.1">
    <property type="nucleotide sequence ID" value="NZ_SSMQ01000011.1"/>
</dbReference>
<organism evidence="2 3">
    <name type="scientific">Polyangium fumosum</name>
    <dbReference type="NCBI Taxonomy" id="889272"/>
    <lineage>
        <taxon>Bacteria</taxon>
        <taxon>Pseudomonadati</taxon>
        <taxon>Myxococcota</taxon>
        <taxon>Polyangia</taxon>
        <taxon>Polyangiales</taxon>
        <taxon>Polyangiaceae</taxon>
        <taxon>Polyangium</taxon>
    </lineage>
</organism>